<dbReference type="AlphaFoldDB" id="A0AAE3VUT9"/>
<dbReference type="RefSeq" id="WP_307236112.1">
    <property type="nucleotide sequence ID" value="NZ_JAUSUZ010000001.1"/>
</dbReference>
<accession>A0AAE3VUT9</accession>
<dbReference type="EMBL" id="JAUSUZ010000001">
    <property type="protein sequence ID" value="MDQ0364588.1"/>
    <property type="molecule type" value="Genomic_DNA"/>
</dbReference>
<comment type="caution">
    <text evidence="1">The sequence shown here is derived from an EMBL/GenBank/DDBJ whole genome shotgun (WGS) entry which is preliminary data.</text>
</comment>
<name>A0AAE3VUT9_9ACTN</name>
<reference evidence="1 2" key="1">
    <citation type="submission" date="2023-07" db="EMBL/GenBank/DDBJ databases">
        <title>Sequencing the genomes of 1000 actinobacteria strains.</title>
        <authorList>
            <person name="Klenk H.-P."/>
        </authorList>
    </citation>
    <scope>NUCLEOTIDE SEQUENCE [LARGE SCALE GENOMIC DNA]</scope>
    <source>
        <strain evidence="1 2">DSM 44709</strain>
    </source>
</reference>
<proteinExistence type="predicted"/>
<evidence type="ECO:0000313" key="1">
    <source>
        <dbReference type="EMBL" id="MDQ0364588.1"/>
    </source>
</evidence>
<organism evidence="1 2">
    <name type="scientific">Catenuloplanes indicus</name>
    <dbReference type="NCBI Taxonomy" id="137267"/>
    <lineage>
        <taxon>Bacteria</taxon>
        <taxon>Bacillati</taxon>
        <taxon>Actinomycetota</taxon>
        <taxon>Actinomycetes</taxon>
        <taxon>Micromonosporales</taxon>
        <taxon>Micromonosporaceae</taxon>
        <taxon>Catenuloplanes</taxon>
    </lineage>
</organism>
<protein>
    <submittedName>
        <fullName evidence="1">Uncharacterized protein</fullName>
    </submittedName>
</protein>
<sequence>MGRSPLTALVPLLVLTTTACGVMDRDTATALPAGTVHVLHSATPAPLPGSRETGAAGLVGGHALLHVQETGVVTRLDDRTAARWGLPEPVRADDGDELVWASLSLGGRSWRNSDRDVEWARIAVLAGGVRTTITVPLTASADSATYADAVLVSVPAGEPVLLQLTDDGVTQSVDVRAGRRVDDARGRYPRPVQQGGFRYAGNGTIGGAPVRFQAFADGFSLEPWAPGLGWARDGHAWLAVTRFRMSGGTPAAELTLDPALAVSVLTPDGTTRPADTDRVPVSPSSGITPHGLYIEVPATFRYGVLRLSPATLKHGLTPVTWQREPAPADFPIGLT</sequence>
<dbReference type="Proteomes" id="UP001240236">
    <property type="component" value="Unassembled WGS sequence"/>
</dbReference>
<gene>
    <name evidence="1" type="ORF">J2S42_001257</name>
</gene>
<dbReference type="PROSITE" id="PS51257">
    <property type="entry name" value="PROKAR_LIPOPROTEIN"/>
    <property type="match status" value="1"/>
</dbReference>
<evidence type="ECO:0000313" key="2">
    <source>
        <dbReference type="Proteomes" id="UP001240236"/>
    </source>
</evidence>
<keyword evidence="2" id="KW-1185">Reference proteome</keyword>